<comment type="caution">
    <text evidence="2">The sequence shown here is derived from an EMBL/GenBank/DDBJ whole genome shotgun (WGS) entry which is preliminary data.</text>
</comment>
<dbReference type="Proteomes" id="UP000256686">
    <property type="component" value="Unassembled WGS sequence"/>
</dbReference>
<evidence type="ECO:0000313" key="2">
    <source>
        <dbReference type="EMBL" id="REC59450.1"/>
    </source>
</evidence>
<gene>
    <name evidence="2" type="ORF">DRF65_26010</name>
</gene>
<keyword evidence="3" id="KW-1185">Reference proteome</keyword>
<reference evidence="3" key="1">
    <citation type="submission" date="2018-06" db="EMBL/GenBank/DDBJ databases">
        <authorList>
            <person name="Lum Nde A."/>
            <person name="Hugo C."/>
        </authorList>
    </citation>
    <scope>NUCLEOTIDE SEQUENCE [LARGE SCALE GENOMIC DNA]</scope>
    <source>
        <strain evidence="3">1_F178</strain>
    </source>
</reference>
<protein>
    <submittedName>
        <fullName evidence="2">Uncharacterized protein</fullName>
    </submittedName>
</protein>
<name>A0A3D9C0R2_9FLAO</name>
<dbReference type="AlphaFoldDB" id="A0A3D9C0R2"/>
<keyword evidence="1" id="KW-0812">Transmembrane</keyword>
<sequence>MINQFLIRNISKVIKKINKTICSELNFQLIRNFIQYIKIKIINKTTNNRNKIPTIKPKLLIFFFSLTIITNIIPFNL</sequence>
<keyword evidence="1" id="KW-1133">Transmembrane helix</keyword>
<feature type="transmembrane region" description="Helical" evidence="1">
    <location>
        <begin position="59"/>
        <end position="76"/>
    </location>
</feature>
<dbReference type="EMBL" id="QNVT01000038">
    <property type="protein sequence ID" value="REC59450.1"/>
    <property type="molecule type" value="Genomic_DNA"/>
</dbReference>
<keyword evidence="1" id="KW-0472">Membrane</keyword>
<organism evidence="2 3">
    <name type="scientific">Chryseobacterium pennae</name>
    <dbReference type="NCBI Taxonomy" id="2258962"/>
    <lineage>
        <taxon>Bacteria</taxon>
        <taxon>Pseudomonadati</taxon>
        <taxon>Bacteroidota</taxon>
        <taxon>Flavobacteriia</taxon>
        <taxon>Flavobacteriales</taxon>
        <taxon>Weeksellaceae</taxon>
        <taxon>Chryseobacterium group</taxon>
        <taxon>Chryseobacterium</taxon>
    </lineage>
</organism>
<proteinExistence type="predicted"/>
<evidence type="ECO:0000256" key="1">
    <source>
        <dbReference type="SAM" id="Phobius"/>
    </source>
</evidence>
<evidence type="ECO:0000313" key="3">
    <source>
        <dbReference type="Proteomes" id="UP000256686"/>
    </source>
</evidence>
<accession>A0A3D9C0R2</accession>